<keyword evidence="3" id="KW-0808">Transferase</keyword>
<dbReference type="Pfam" id="PF01913">
    <property type="entry name" value="FTR"/>
    <property type="match status" value="1"/>
</dbReference>
<proteinExistence type="predicted"/>
<dbReference type="Pfam" id="PF02741">
    <property type="entry name" value="FTR_C"/>
    <property type="match status" value="1"/>
</dbReference>
<organism evidence="3 4">
    <name type="scientific">Candidatus Methanolliviera hydrocarbonicum</name>
    <dbReference type="NCBI Taxonomy" id="2491085"/>
    <lineage>
        <taxon>Archaea</taxon>
        <taxon>Methanobacteriati</taxon>
        <taxon>Methanobacteriota</taxon>
        <taxon>Candidatus Methanoliparia</taxon>
        <taxon>Candidatus Methanoliparales</taxon>
        <taxon>Candidatus Methanollivieraceae</taxon>
        <taxon>Candidatus Methanolliviera</taxon>
    </lineage>
</organism>
<feature type="domain" description="Formylmethanofuran: tetrahydromethanopterin formyltransferase Ftr N-terminal" evidence="1">
    <location>
        <begin position="2"/>
        <end position="169"/>
    </location>
</feature>
<dbReference type="Gene3D" id="3.30.70.520">
    <property type="match status" value="2"/>
</dbReference>
<evidence type="ECO:0000313" key="4">
    <source>
        <dbReference type="Proteomes" id="UP000320766"/>
    </source>
</evidence>
<dbReference type="InterPro" id="IPR002770">
    <property type="entry name" value="ForMFR_H4MPT_ForTrfase_C"/>
</dbReference>
<sequence length="319" mass="36093">MFLKEIEIEDTYAEAFTGLFIRILVTKEIEIEEKDKKQFFIERDPLRLAAYRATSTPSTVVGRVEAGIERWVEGDETPDGNEGVILQFWKSYGANKGLEEQVKDFFWEVSIRIRQDILSVPFMRIFDWGGRDNAIEYIKIDTEEMVGRCGGGHEYFSKEYGRDIINIPLMMGYDFKVDRYIRCGRGVAGGNIWYFCDSVKSGWNTALTAVESIKEVDGVITPFYVCPSGSAAENYPPIGPPTNYPFCPTLKNRIESSVPNGVRSIPEIVINGITEKSVKEAMRRAIYSVEGEEGLLKISAGNYGGKLGDYRIYLKELID</sequence>
<comment type="caution">
    <text evidence="3">The sequence shown here is derived from an EMBL/GenBank/DDBJ whole genome shotgun (WGS) entry which is preliminary data.</text>
</comment>
<evidence type="ECO:0000259" key="1">
    <source>
        <dbReference type="Pfam" id="PF01913"/>
    </source>
</evidence>
<dbReference type="InterPro" id="IPR022667">
    <property type="entry name" value="ForMFR_H4MPT_ForTrfase_N"/>
</dbReference>
<accession>A0A520KWD5</accession>
<dbReference type="InterPro" id="IPR023447">
    <property type="entry name" value="ForMFR_H4MPT_ForTrfase_fd-like"/>
</dbReference>
<dbReference type="EMBL" id="RXIL01000088">
    <property type="protein sequence ID" value="RZN69065.1"/>
    <property type="molecule type" value="Genomic_DNA"/>
</dbReference>
<dbReference type="GO" id="GO:0006730">
    <property type="term" value="P:one-carbon metabolic process"/>
    <property type="evidence" value="ECO:0007669"/>
    <property type="project" value="InterPro"/>
</dbReference>
<dbReference type="AlphaFoldDB" id="A0A520KWD5"/>
<evidence type="ECO:0000313" key="3">
    <source>
        <dbReference type="EMBL" id="RZN69065.1"/>
    </source>
</evidence>
<reference evidence="3 4" key="1">
    <citation type="journal article" date="2019" name="Nat. Microbiol.">
        <title>Wide diversity of methane and short-chain alkane metabolisms in uncultured archaea.</title>
        <authorList>
            <person name="Borrel G."/>
            <person name="Adam P.S."/>
            <person name="McKay L.J."/>
            <person name="Chen L.X."/>
            <person name="Sierra-Garcia I.N."/>
            <person name="Sieber C.M."/>
            <person name="Letourneur Q."/>
            <person name="Ghozlane A."/>
            <person name="Andersen G.L."/>
            <person name="Li W.J."/>
            <person name="Hallam S.J."/>
            <person name="Muyzer G."/>
            <person name="de Oliveira V.M."/>
            <person name="Inskeep W.P."/>
            <person name="Banfield J.F."/>
            <person name="Gribaldo S."/>
        </authorList>
    </citation>
    <scope>NUCLEOTIDE SEQUENCE [LARGE SCALE GENOMIC DNA]</scope>
    <source>
        <strain evidence="3">NM1b</strain>
    </source>
</reference>
<evidence type="ECO:0000259" key="2">
    <source>
        <dbReference type="Pfam" id="PF02741"/>
    </source>
</evidence>
<dbReference type="GO" id="GO:0016740">
    <property type="term" value="F:transferase activity"/>
    <property type="evidence" value="ECO:0007669"/>
    <property type="project" value="UniProtKB-KW"/>
</dbReference>
<protein>
    <submittedName>
        <fullName evidence="3">Formylmethanofuran--tetrahydromethanopterin formyltransferase</fullName>
    </submittedName>
</protein>
<gene>
    <name evidence="3" type="ORF">EF807_04985</name>
</gene>
<dbReference type="SUPFAM" id="SSF55112">
    <property type="entry name" value="Formylmethanofuran:tetrahydromethanopterin formyltransferase"/>
    <property type="match status" value="2"/>
</dbReference>
<name>A0A520KWD5_9EURY</name>
<dbReference type="Proteomes" id="UP000320766">
    <property type="component" value="Unassembled WGS sequence"/>
</dbReference>
<feature type="domain" description="Formylmethanofuran: tetrahydromethanopterin formyltransferase Ftr C-terminal" evidence="2">
    <location>
        <begin position="174"/>
        <end position="317"/>
    </location>
</feature>